<evidence type="ECO:0000313" key="12">
    <source>
        <dbReference type="Proteomes" id="UP000008544"/>
    </source>
</evidence>
<dbReference type="InterPro" id="IPR004839">
    <property type="entry name" value="Aminotransferase_I/II_large"/>
</dbReference>
<reference evidence="11 12" key="2">
    <citation type="journal article" date="2008" name="Science">
        <title>Environmental genomics reveals a single-species ecosystem deep within Earth.</title>
        <authorList>
            <person name="Chivian D."/>
            <person name="Brodie E.L."/>
            <person name="Alm E.J."/>
            <person name="Culley D.E."/>
            <person name="Dehal P.S."/>
            <person name="Desantis T.Z."/>
            <person name="Gihring T.M."/>
            <person name="Lapidus A."/>
            <person name="Lin L.H."/>
            <person name="Lowry S.R."/>
            <person name="Moser D.P."/>
            <person name="Richardson P.M."/>
            <person name="Southam G."/>
            <person name="Wanger G."/>
            <person name="Pratt L.M."/>
            <person name="Andersen G.L."/>
            <person name="Hazen T.C."/>
            <person name="Brockman F.J."/>
            <person name="Arkin A.P."/>
            <person name="Onstott T.C."/>
        </authorList>
    </citation>
    <scope>NUCLEOTIDE SEQUENCE [LARGE SCALE GENOMIC DNA]</scope>
    <source>
        <strain evidence="11 12">MP104C</strain>
    </source>
</reference>
<dbReference type="STRING" id="477974.Daud_1626"/>
<dbReference type="PROSITE" id="PS00599">
    <property type="entry name" value="AA_TRANSFER_CLASS_2"/>
    <property type="match status" value="1"/>
</dbReference>
<dbReference type="HOGENOM" id="CLU_017584_3_1_9"/>
<proteinExistence type="inferred from homology"/>
<reference evidence="12" key="1">
    <citation type="submission" date="2007-10" db="EMBL/GenBank/DDBJ databases">
        <title>Complete sequence of chromosome of Desulforudis audaxviator MP104C.</title>
        <authorList>
            <person name="Copeland A."/>
            <person name="Lucas S."/>
            <person name="Lapidus A."/>
            <person name="Barry K."/>
            <person name="Glavina del Rio T."/>
            <person name="Dalin E."/>
            <person name="Tice H."/>
            <person name="Bruce D."/>
            <person name="Pitluck S."/>
            <person name="Lowry S.R."/>
            <person name="Larimer F."/>
            <person name="Land M.L."/>
            <person name="Hauser L."/>
            <person name="Kyrpides N."/>
            <person name="Ivanova N.N."/>
            <person name="Richardson P."/>
        </authorList>
    </citation>
    <scope>NUCLEOTIDE SEQUENCE [LARGE SCALE GENOMIC DNA]</scope>
    <source>
        <strain evidence="12">MP104C</strain>
    </source>
</reference>
<evidence type="ECO:0000259" key="10">
    <source>
        <dbReference type="Pfam" id="PF00155"/>
    </source>
</evidence>
<evidence type="ECO:0000256" key="3">
    <source>
        <dbReference type="ARBA" id="ARBA00011738"/>
    </source>
</evidence>
<dbReference type="UniPathway" id="UPA00031">
    <property type="reaction ID" value="UER00012"/>
</dbReference>
<dbReference type="KEGG" id="dau:Daud_1626"/>
<evidence type="ECO:0000256" key="4">
    <source>
        <dbReference type="ARBA" id="ARBA00022576"/>
    </source>
</evidence>
<dbReference type="GO" id="GO:0004400">
    <property type="term" value="F:histidinol-phosphate transaminase activity"/>
    <property type="evidence" value="ECO:0007669"/>
    <property type="project" value="UniProtKB-UniRule"/>
</dbReference>
<keyword evidence="6 9" id="KW-0808">Transferase</keyword>
<dbReference type="Proteomes" id="UP000008544">
    <property type="component" value="Chromosome"/>
</dbReference>
<keyword evidence="12" id="KW-1185">Reference proteome</keyword>
<accession>B1I560</accession>
<feature type="domain" description="Aminotransferase class I/classII large" evidence="10">
    <location>
        <begin position="25"/>
        <end position="348"/>
    </location>
</feature>
<keyword evidence="5 9" id="KW-0028">Amino-acid biosynthesis</keyword>
<evidence type="ECO:0000256" key="1">
    <source>
        <dbReference type="ARBA" id="ARBA00001933"/>
    </source>
</evidence>
<name>B1I560_DESAP</name>
<protein>
    <recommendedName>
        <fullName evidence="9">Histidinol-phosphate aminotransferase</fullName>
        <ecNumber evidence="9">2.6.1.9</ecNumber>
    </recommendedName>
    <alternativeName>
        <fullName evidence="9">Imidazole acetol-phosphate transaminase</fullName>
    </alternativeName>
</protein>
<dbReference type="Gene3D" id="3.90.1150.10">
    <property type="entry name" value="Aspartate Aminotransferase, domain 1"/>
    <property type="match status" value="1"/>
</dbReference>
<evidence type="ECO:0000256" key="2">
    <source>
        <dbReference type="ARBA" id="ARBA00007970"/>
    </source>
</evidence>
<comment type="pathway">
    <text evidence="9">Amino-acid biosynthesis; L-histidine biosynthesis; L-histidine from 5-phospho-alpha-D-ribose 1-diphosphate: step 7/9.</text>
</comment>
<gene>
    <name evidence="9" type="primary">hisC</name>
    <name evidence="11" type="ordered locus">Daud_1626</name>
</gene>
<dbReference type="PANTHER" id="PTHR42885:SF2">
    <property type="entry name" value="HISTIDINOL-PHOSPHATE AMINOTRANSFERASE"/>
    <property type="match status" value="1"/>
</dbReference>
<dbReference type="InterPro" id="IPR015422">
    <property type="entry name" value="PyrdxlP-dep_Trfase_small"/>
</dbReference>
<dbReference type="InterPro" id="IPR005861">
    <property type="entry name" value="HisP_aminotrans"/>
</dbReference>
<comment type="similarity">
    <text evidence="2 9">Belongs to the class-II pyridoxal-phosphate-dependent aminotransferase family. Histidinol-phosphate aminotransferase subfamily.</text>
</comment>
<sequence length="355" mass="39679">MRSINELVRSELLDLQPYHVPVYPGMIKLDANENNYDFPEQVLEEVLSTIGGQTFGRYPDPSALQLRESLSRYTGVDRNRITVGNGSDELILDLMLAFAAGGKVVICTPTFTMYEIHAVIAGAEPVALPRKADFSVDPDAVIEAATRPGVKMVVLCSPNNPTGNTTPLEVTEKILKHTRAVVVLDEAYYEFCGETAVSLLDKYPQLVLLRTFSKAFGLAGLRLGYMLAGPEVTGIIQRVQQPFNVNAFTQQAAIRVLEWQPLFERRVRQICRSRDELFAAMRYLPGLTVYPSRANFLLFRTEMRAQQVFSGLLQRGVLVRLLDRPDLPSCLRVSVGRPEENLIFCNRLADVLRTG</sequence>
<keyword evidence="8 9" id="KW-0368">Histidine biosynthesis</keyword>
<evidence type="ECO:0000256" key="9">
    <source>
        <dbReference type="HAMAP-Rule" id="MF_01023"/>
    </source>
</evidence>
<dbReference type="AlphaFoldDB" id="B1I560"/>
<comment type="cofactor">
    <cofactor evidence="1 9">
        <name>pyridoxal 5'-phosphate</name>
        <dbReference type="ChEBI" id="CHEBI:597326"/>
    </cofactor>
</comment>
<organism evidence="11 12">
    <name type="scientific">Desulforudis audaxviator (strain MP104C)</name>
    <dbReference type="NCBI Taxonomy" id="477974"/>
    <lineage>
        <taxon>Bacteria</taxon>
        <taxon>Bacillati</taxon>
        <taxon>Bacillota</taxon>
        <taxon>Clostridia</taxon>
        <taxon>Thermoanaerobacterales</taxon>
        <taxon>Candidatus Desulforudaceae</taxon>
        <taxon>Candidatus Desulforudis</taxon>
    </lineage>
</organism>
<dbReference type="NCBIfam" id="TIGR01141">
    <property type="entry name" value="hisC"/>
    <property type="match status" value="1"/>
</dbReference>
<dbReference type="GO" id="GO:0030170">
    <property type="term" value="F:pyridoxal phosphate binding"/>
    <property type="evidence" value="ECO:0007669"/>
    <property type="project" value="InterPro"/>
</dbReference>
<dbReference type="InterPro" id="IPR001917">
    <property type="entry name" value="Aminotrans_II_pyridoxalP_BS"/>
</dbReference>
<dbReference type="EC" id="2.6.1.9" evidence="9"/>
<dbReference type="OrthoDB" id="9813612at2"/>
<dbReference type="Gene3D" id="3.40.640.10">
    <property type="entry name" value="Type I PLP-dependent aspartate aminotransferase-like (Major domain)"/>
    <property type="match status" value="1"/>
</dbReference>
<evidence type="ECO:0000313" key="11">
    <source>
        <dbReference type="EMBL" id="ACA60128.1"/>
    </source>
</evidence>
<evidence type="ECO:0000256" key="8">
    <source>
        <dbReference type="ARBA" id="ARBA00023102"/>
    </source>
</evidence>
<dbReference type="SUPFAM" id="SSF53383">
    <property type="entry name" value="PLP-dependent transferases"/>
    <property type="match status" value="1"/>
</dbReference>
<evidence type="ECO:0000256" key="5">
    <source>
        <dbReference type="ARBA" id="ARBA00022605"/>
    </source>
</evidence>
<feature type="modified residue" description="N6-(pyridoxal phosphate)lysine" evidence="9">
    <location>
        <position position="214"/>
    </location>
</feature>
<evidence type="ECO:0000256" key="6">
    <source>
        <dbReference type="ARBA" id="ARBA00022679"/>
    </source>
</evidence>
<comment type="catalytic activity">
    <reaction evidence="9">
        <text>L-histidinol phosphate + 2-oxoglutarate = 3-(imidazol-4-yl)-2-oxopropyl phosphate + L-glutamate</text>
        <dbReference type="Rhea" id="RHEA:23744"/>
        <dbReference type="ChEBI" id="CHEBI:16810"/>
        <dbReference type="ChEBI" id="CHEBI:29985"/>
        <dbReference type="ChEBI" id="CHEBI:57766"/>
        <dbReference type="ChEBI" id="CHEBI:57980"/>
        <dbReference type="EC" id="2.6.1.9"/>
    </reaction>
</comment>
<dbReference type="CDD" id="cd00609">
    <property type="entry name" value="AAT_like"/>
    <property type="match status" value="1"/>
</dbReference>
<keyword evidence="7 9" id="KW-0663">Pyridoxal phosphate</keyword>
<dbReference type="InterPro" id="IPR015424">
    <property type="entry name" value="PyrdxlP-dep_Trfase"/>
</dbReference>
<dbReference type="Pfam" id="PF00155">
    <property type="entry name" value="Aminotran_1_2"/>
    <property type="match status" value="1"/>
</dbReference>
<keyword evidence="4 9" id="KW-0032">Aminotransferase</keyword>
<dbReference type="InterPro" id="IPR015421">
    <property type="entry name" value="PyrdxlP-dep_Trfase_major"/>
</dbReference>
<dbReference type="PANTHER" id="PTHR42885">
    <property type="entry name" value="HISTIDINOL-PHOSPHATE AMINOTRANSFERASE-RELATED"/>
    <property type="match status" value="1"/>
</dbReference>
<dbReference type="eggNOG" id="COG0079">
    <property type="taxonomic scope" value="Bacteria"/>
</dbReference>
<dbReference type="EMBL" id="CP000860">
    <property type="protein sequence ID" value="ACA60128.1"/>
    <property type="molecule type" value="Genomic_DNA"/>
</dbReference>
<dbReference type="HAMAP" id="MF_01023">
    <property type="entry name" value="HisC_aminotrans_2"/>
    <property type="match status" value="1"/>
</dbReference>
<dbReference type="GO" id="GO:0000105">
    <property type="term" value="P:L-histidine biosynthetic process"/>
    <property type="evidence" value="ECO:0007669"/>
    <property type="project" value="UniProtKB-UniRule"/>
</dbReference>
<evidence type="ECO:0000256" key="7">
    <source>
        <dbReference type="ARBA" id="ARBA00022898"/>
    </source>
</evidence>
<comment type="subunit">
    <text evidence="3 9">Homodimer.</text>
</comment>
<dbReference type="RefSeq" id="WP_012302709.1">
    <property type="nucleotide sequence ID" value="NC_010424.1"/>
</dbReference>